<name>A0ABW3WB13_9RHOO</name>
<dbReference type="InterPro" id="IPR013216">
    <property type="entry name" value="Methyltransf_11"/>
</dbReference>
<organism evidence="4 5">
    <name type="scientific">Thauera mechernichensis</name>
    <dbReference type="NCBI Taxonomy" id="82788"/>
    <lineage>
        <taxon>Bacteria</taxon>
        <taxon>Pseudomonadati</taxon>
        <taxon>Pseudomonadota</taxon>
        <taxon>Betaproteobacteria</taxon>
        <taxon>Rhodocyclales</taxon>
        <taxon>Zoogloeaceae</taxon>
        <taxon>Thauera</taxon>
    </lineage>
</organism>
<feature type="domain" description="Methyltransferase type 11" evidence="3">
    <location>
        <begin position="63"/>
        <end position="155"/>
    </location>
</feature>
<dbReference type="InterPro" id="IPR029063">
    <property type="entry name" value="SAM-dependent_MTases_sf"/>
</dbReference>
<reference evidence="5" key="1">
    <citation type="journal article" date="2019" name="Int. J. Syst. Evol. Microbiol.">
        <title>The Global Catalogue of Microorganisms (GCM) 10K type strain sequencing project: providing services to taxonomists for standard genome sequencing and annotation.</title>
        <authorList>
            <consortium name="The Broad Institute Genomics Platform"/>
            <consortium name="The Broad Institute Genome Sequencing Center for Infectious Disease"/>
            <person name="Wu L."/>
            <person name="Ma J."/>
        </authorList>
    </citation>
    <scope>NUCLEOTIDE SEQUENCE [LARGE SCALE GENOMIC DNA]</scope>
    <source>
        <strain evidence="5">CCUG 48884</strain>
    </source>
</reference>
<dbReference type="Proteomes" id="UP001597158">
    <property type="component" value="Unassembled WGS sequence"/>
</dbReference>
<protein>
    <submittedName>
        <fullName evidence="4">Methyltransferase domain-containing protein</fullName>
    </submittedName>
</protein>
<dbReference type="EMBL" id="JBHTMC010000002">
    <property type="protein sequence ID" value="MFD1262188.1"/>
    <property type="molecule type" value="Genomic_DNA"/>
</dbReference>
<evidence type="ECO:0000256" key="2">
    <source>
        <dbReference type="ARBA" id="ARBA00022679"/>
    </source>
</evidence>
<evidence type="ECO:0000313" key="5">
    <source>
        <dbReference type="Proteomes" id="UP001597158"/>
    </source>
</evidence>
<gene>
    <name evidence="4" type="ORF">ACFQ4M_01255</name>
</gene>
<dbReference type="GO" id="GO:0032259">
    <property type="term" value="P:methylation"/>
    <property type="evidence" value="ECO:0007669"/>
    <property type="project" value="UniProtKB-KW"/>
</dbReference>
<dbReference type="Pfam" id="PF08241">
    <property type="entry name" value="Methyltransf_11"/>
    <property type="match status" value="1"/>
</dbReference>
<accession>A0ABW3WB13</accession>
<keyword evidence="5" id="KW-1185">Reference proteome</keyword>
<keyword evidence="2" id="KW-0808">Transferase</keyword>
<dbReference type="PANTHER" id="PTHR13090:SF1">
    <property type="entry name" value="ARGININE-HYDROXYLASE NDUFAF5, MITOCHONDRIAL"/>
    <property type="match status" value="1"/>
</dbReference>
<dbReference type="InterPro" id="IPR050602">
    <property type="entry name" value="Malonyl-ACP_OMT"/>
</dbReference>
<proteinExistence type="predicted"/>
<dbReference type="SUPFAM" id="SSF53335">
    <property type="entry name" value="S-adenosyl-L-methionine-dependent methyltransferases"/>
    <property type="match status" value="1"/>
</dbReference>
<keyword evidence="1 4" id="KW-0489">Methyltransferase</keyword>
<evidence type="ECO:0000259" key="3">
    <source>
        <dbReference type="Pfam" id="PF08241"/>
    </source>
</evidence>
<dbReference type="CDD" id="cd02440">
    <property type="entry name" value="AdoMet_MTases"/>
    <property type="match status" value="1"/>
</dbReference>
<evidence type="ECO:0000313" key="4">
    <source>
        <dbReference type="EMBL" id="MFD1262188.1"/>
    </source>
</evidence>
<dbReference type="Gene3D" id="3.40.50.150">
    <property type="entry name" value="Vaccinia Virus protein VP39"/>
    <property type="match status" value="1"/>
</dbReference>
<dbReference type="GO" id="GO:0008168">
    <property type="term" value="F:methyltransferase activity"/>
    <property type="evidence" value="ECO:0007669"/>
    <property type="project" value="UniProtKB-KW"/>
</dbReference>
<dbReference type="PANTHER" id="PTHR13090">
    <property type="entry name" value="ARGININE-HYDROXYLASE NDUFAF5, MITOCHONDRIAL"/>
    <property type="match status" value="1"/>
</dbReference>
<dbReference type="RefSeq" id="WP_277831715.1">
    <property type="nucleotide sequence ID" value="NZ_JARQZE010000003.1"/>
</dbReference>
<evidence type="ECO:0000256" key="1">
    <source>
        <dbReference type="ARBA" id="ARBA00022603"/>
    </source>
</evidence>
<comment type="caution">
    <text evidence="4">The sequence shown here is derived from an EMBL/GenBank/DDBJ whole genome shotgun (WGS) entry which is preliminary data.</text>
</comment>
<sequence length="290" mass="31219">MTATMKGVDHAHAHRRRDIRAAFERAAHSYDQAAMIQREICARLAAFGEGLVPGGGDADGWVLDAGCGTGFGVESLRRLRPGGRIVGLDLAPAMLGRAHMRAGRDGGFEPVCADLEHLPLAAASIDLLWSSLAVQWCRPGRVFEELGRVLAPGGIGLVATLGPDTLWELRDAFASVDDARHTIDFHTDAQWVEAARAAGLEVERRERCALHARAADLRGLLRDIKAIGAATIDGGRRRTPLGRQAWLAVSARYERHRLADGLLPATYDTILLAVRKPGLVSAEPGAPRDE</sequence>